<dbReference type="EMBL" id="JBHUEJ010000036">
    <property type="protein sequence ID" value="MFD1712093.1"/>
    <property type="molecule type" value="Genomic_DNA"/>
</dbReference>
<dbReference type="PANTHER" id="PTHR30329:SF21">
    <property type="entry name" value="LIPOPROTEIN YIAD-RELATED"/>
    <property type="match status" value="1"/>
</dbReference>
<dbReference type="InterPro" id="IPR027405">
    <property type="entry name" value="YidB-like"/>
</dbReference>
<dbReference type="InterPro" id="IPR045372">
    <property type="entry name" value="YidB"/>
</dbReference>
<feature type="compositionally biased region" description="Low complexity" evidence="2">
    <location>
        <begin position="205"/>
        <end position="230"/>
    </location>
</feature>
<dbReference type="PANTHER" id="PTHR30329">
    <property type="entry name" value="STATOR ELEMENT OF FLAGELLAR MOTOR COMPLEX"/>
    <property type="match status" value="1"/>
</dbReference>
<feature type="region of interest" description="Disordered" evidence="2">
    <location>
        <begin position="195"/>
        <end position="230"/>
    </location>
</feature>
<dbReference type="Proteomes" id="UP001597304">
    <property type="component" value="Unassembled WGS sequence"/>
</dbReference>
<reference evidence="5" key="1">
    <citation type="journal article" date="2019" name="Int. J. Syst. Evol. Microbiol.">
        <title>The Global Catalogue of Microorganisms (GCM) 10K type strain sequencing project: providing services to taxonomists for standard genome sequencing and annotation.</title>
        <authorList>
            <consortium name="The Broad Institute Genomics Platform"/>
            <consortium name="The Broad Institute Genome Sequencing Center for Infectious Disease"/>
            <person name="Wu L."/>
            <person name="Ma J."/>
        </authorList>
    </citation>
    <scope>NUCLEOTIDE SEQUENCE [LARGE SCALE GENOMIC DNA]</scope>
    <source>
        <strain evidence="5">LMG 29247</strain>
    </source>
</reference>
<dbReference type="SUPFAM" id="SSF103088">
    <property type="entry name" value="OmpA-like"/>
    <property type="match status" value="1"/>
</dbReference>
<dbReference type="RefSeq" id="WP_147912318.1">
    <property type="nucleotide sequence ID" value="NZ_JBHUEJ010000036.1"/>
</dbReference>
<dbReference type="Pfam" id="PF20159">
    <property type="entry name" value="YidB"/>
    <property type="match status" value="1"/>
</dbReference>
<evidence type="ECO:0000256" key="2">
    <source>
        <dbReference type="SAM" id="MobiDB-lite"/>
    </source>
</evidence>
<organism evidence="4 5">
    <name type="scientific">Ottowia flava</name>
    <dbReference type="NCBI Taxonomy" id="2675430"/>
    <lineage>
        <taxon>Bacteria</taxon>
        <taxon>Pseudomonadati</taxon>
        <taxon>Pseudomonadota</taxon>
        <taxon>Betaproteobacteria</taxon>
        <taxon>Burkholderiales</taxon>
        <taxon>Comamonadaceae</taxon>
        <taxon>Ottowia</taxon>
    </lineage>
</organism>
<dbReference type="Pfam" id="PF00691">
    <property type="entry name" value="OmpA"/>
    <property type="match status" value="1"/>
</dbReference>
<dbReference type="InterPro" id="IPR036737">
    <property type="entry name" value="OmpA-like_sf"/>
</dbReference>
<keyword evidence="5" id="KW-1185">Reference proteome</keyword>
<dbReference type="SUPFAM" id="SSF140804">
    <property type="entry name" value="YidB-like"/>
    <property type="match status" value="1"/>
</dbReference>
<name>A0ABW4L0N3_9BURK</name>
<gene>
    <name evidence="4" type="ORF">ACFSF0_15890</name>
</gene>
<evidence type="ECO:0000313" key="4">
    <source>
        <dbReference type="EMBL" id="MFD1712093.1"/>
    </source>
</evidence>
<protein>
    <submittedName>
        <fullName evidence="4">YidB family protein</fullName>
    </submittedName>
</protein>
<dbReference type="Gene3D" id="3.30.1330.60">
    <property type="entry name" value="OmpA-like domain"/>
    <property type="match status" value="1"/>
</dbReference>
<evidence type="ECO:0000256" key="1">
    <source>
        <dbReference type="PROSITE-ProRule" id="PRU00473"/>
    </source>
</evidence>
<sequence length="364" mass="36455">MFDVLIREVAARFGLGDKALPLVQMLLAYMTNKDTGGLAGFLEKFKSANLGPIIQSWLGGGPSAQPITNTQLETVLGSSGGLLSELTSRLGVGRDNVTSSLGYLLPAIVGRLTPGGSIPTTYPPEVVSMAAAGQSLLGAAPAGVTAGTAAGNGGGMMKWLPWIVVALAAIFGLSYCGKNRTADAPVTGASEPAVVAPASEPTPMASEPAPAAVEPASAPDTSASAGAASTPAASADAGAAAPADEPAGSAVVSLMGENSLPALKVYFDSAKTEVHGDFATKATDLVNYLKANPDAKAVISGFNDPTGDAAKNAELSKNRAQAVQAALVAQGVTEDRTVLEKPAETSGTAATNAASRRVEVVVRK</sequence>
<feature type="domain" description="OmpA-like" evidence="3">
    <location>
        <begin position="254"/>
        <end position="364"/>
    </location>
</feature>
<dbReference type="InterPro" id="IPR050330">
    <property type="entry name" value="Bact_OuterMem_StrucFunc"/>
</dbReference>
<comment type="caution">
    <text evidence="4">The sequence shown here is derived from an EMBL/GenBank/DDBJ whole genome shotgun (WGS) entry which is preliminary data.</text>
</comment>
<dbReference type="InterPro" id="IPR006665">
    <property type="entry name" value="OmpA-like"/>
</dbReference>
<accession>A0ABW4L0N3</accession>
<evidence type="ECO:0000259" key="3">
    <source>
        <dbReference type="PROSITE" id="PS51123"/>
    </source>
</evidence>
<dbReference type="PROSITE" id="PS51123">
    <property type="entry name" value="OMPA_2"/>
    <property type="match status" value="1"/>
</dbReference>
<proteinExistence type="predicted"/>
<evidence type="ECO:0000313" key="5">
    <source>
        <dbReference type="Proteomes" id="UP001597304"/>
    </source>
</evidence>
<dbReference type="Gene3D" id="1.10.10.690">
    <property type="entry name" value="YidB-like"/>
    <property type="match status" value="1"/>
</dbReference>
<keyword evidence="1" id="KW-0472">Membrane</keyword>